<proteinExistence type="inferred from homology"/>
<keyword evidence="7" id="KW-0805">Transcription regulation</keyword>
<dbReference type="EMBL" id="KB309137">
    <property type="protein sequence ID" value="ELT95438.1"/>
    <property type="molecule type" value="Genomic_DNA"/>
</dbReference>
<comment type="subcellular location">
    <subcellularLocation>
        <location evidence="1">Nucleus</location>
    </subcellularLocation>
</comment>
<evidence type="ECO:0000256" key="1">
    <source>
        <dbReference type="ARBA" id="ARBA00004123"/>
    </source>
</evidence>
<dbReference type="GO" id="GO:0008270">
    <property type="term" value="F:zinc ion binding"/>
    <property type="evidence" value="ECO:0007669"/>
    <property type="project" value="UniProtKB-KW"/>
</dbReference>
<evidence type="ECO:0000256" key="3">
    <source>
        <dbReference type="ARBA" id="ARBA00022723"/>
    </source>
</evidence>
<dbReference type="InterPro" id="IPR036060">
    <property type="entry name" value="Znf_C2H2C_sf"/>
</dbReference>
<dbReference type="GO" id="GO:0007399">
    <property type="term" value="P:nervous system development"/>
    <property type="evidence" value="ECO:0007669"/>
    <property type="project" value="UniProtKB-KW"/>
</dbReference>
<dbReference type="Gene3D" id="4.10.320.30">
    <property type="match status" value="4"/>
</dbReference>
<dbReference type="PANTHER" id="PTHR10816:SF15">
    <property type="entry name" value="MYELIN TRANSCRIPTION FACTOR 1-LIKE PROTEIN"/>
    <property type="match status" value="1"/>
</dbReference>
<dbReference type="GO" id="GO:0005634">
    <property type="term" value="C:nucleus"/>
    <property type="evidence" value="ECO:0007669"/>
    <property type="project" value="UniProtKB-SubCell"/>
</dbReference>
<dbReference type="EnsemblMetazoa" id="CapteT179381">
    <property type="protein sequence ID" value="CapteP179381"/>
    <property type="gene ID" value="CapteG179381"/>
</dbReference>
<evidence type="ECO:0000313" key="13">
    <source>
        <dbReference type="Proteomes" id="UP000014760"/>
    </source>
</evidence>
<evidence type="ECO:0000256" key="2">
    <source>
        <dbReference type="ARBA" id="ARBA00010194"/>
    </source>
</evidence>
<dbReference type="OrthoDB" id="10069059at2759"/>
<keyword evidence="4" id="KW-0677">Repeat</keyword>
<keyword evidence="13" id="KW-1185">Reference proteome</keyword>
<dbReference type="HOGENOM" id="CLU_757690_0_0_1"/>
<keyword evidence="3" id="KW-0479">Metal-binding</keyword>
<evidence type="ECO:0000256" key="7">
    <source>
        <dbReference type="ARBA" id="ARBA00023015"/>
    </source>
</evidence>
<evidence type="ECO:0000256" key="4">
    <source>
        <dbReference type="ARBA" id="ARBA00022737"/>
    </source>
</evidence>
<evidence type="ECO:0000256" key="5">
    <source>
        <dbReference type="ARBA" id="ARBA00022771"/>
    </source>
</evidence>
<dbReference type="OMA" id="HTERENH"/>
<evidence type="ECO:0000256" key="9">
    <source>
        <dbReference type="ARBA" id="ARBA00023242"/>
    </source>
</evidence>
<keyword evidence="6" id="KW-0862">Zinc</keyword>
<dbReference type="STRING" id="283909.R7TNK2"/>
<evidence type="ECO:0000313" key="12">
    <source>
        <dbReference type="EnsemblMetazoa" id="CapteP179381"/>
    </source>
</evidence>
<evidence type="ECO:0000256" key="8">
    <source>
        <dbReference type="ARBA" id="ARBA00023163"/>
    </source>
</evidence>
<dbReference type="PROSITE" id="PS51802">
    <property type="entry name" value="ZF_CCHHC"/>
    <property type="match status" value="4"/>
</dbReference>
<dbReference type="FunFam" id="4.10.320.30:FF:000001">
    <property type="entry name" value="Myelin transcription factor 1-like, a"/>
    <property type="match status" value="3"/>
</dbReference>
<keyword evidence="10" id="KW-0175">Coiled coil</keyword>
<evidence type="ECO:0000313" key="11">
    <source>
        <dbReference type="EMBL" id="ELT95438.1"/>
    </source>
</evidence>
<name>R7TNK2_CAPTE</name>
<organism evidence="11">
    <name type="scientific">Capitella teleta</name>
    <name type="common">Polychaete worm</name>
    <dbReference type="NCBI Taxonomy" id="283909"/>
    <lineage>
        <taxon>Eukaryota</taxon>
        <taxon>Metazoa</taxon>
        <taxon>Spiralia</taxon>
        <taxon>Lophotrochozoa</taxon>
        <taxon>Annelida</taxon>
        <taxon>Polychaeta</taxon>
        <taxon>Sedentaria</taxon>
        <taxon>Scolecida</taxon>
        <taxon>Capitellidae</taxon>
        <taxon>Capitella</taxon>
    </lineage>
</organism>
<dbReference type="Proteomes" id="UP000014760">
    <property type="component" value="Unassembled WGS sequence"/>
</dbReference>
<keyword evidence="8" id="KW-0804">Transcription</keyword>
<keyword evidence="9" id="KW-0539">Nucleus</keyword>
<dbReference type="InterPro" id="IPR002515">
    <property type="entry name" value="Znf_C2H2C"/>
</dbReference>
<dbReference type="GO" id="GO:0000978">
    <property type="term" value="F:RNA polymerase II cis-regulatory region sequence-specific DNA binding"/>
    <property type="evidence" value="ECO:0007669"/>
    <property type="project" value="TreeGrafter"/>
</dbReference>
<comment type="similarity">
    <text evidence="2">Belongs to the MYT1 family.</text>
</comment>
<dbReference type="GO" id="GO:0000981">
    <property type="term" value="F:DNA-binding transcription factor activity, RNA polymerase II-specific"/>
    <property type="evidence" value="ECO:0007669"/>
    <property type="project" value="TreeGrafter"/>
</dbReference>
<evidence type="ECO:0008006" key="14">
    <source>
        <dbReference type="Google" id="ProtNLM"/>
    </source>
</evidence>
<accession>R7TNK2</accession>
<keyword evidence="5" id="KW-0863">Zinc-finger</keyword>
<dbReference type="SUPFAM" id="SSF103637">
    <property type="entry name" value="CCHHC domain"/>
    <property type="match status" value="4"/>
</dbReference>
<dbReference type="AlphaFoldDB" id="R7TNK2"/>
<dbReference type="PANTHER" id="PTHR10816">
    <property type="entry name" value="MYELIN TRANSCRIPTION FACTOR 1-RELATED"/>
    <property type="match status" value="1"/>
</dbReference>
<protein>
    <recommendedName>
        <fullName evidence="14">Myelin transcription factor 1 domain-containing protein</fullName>
    </recommendedName>
</protein>
<gene>
    <name evidence="11" type="ORF">CAPTEDRAFT_179381</name>
</gene>
<evidence type="ECO:0000256" key="6">
    <source>
        <dbReference type="ARBA" id="ARBA00022833"/>
    </source>
</evidence>
<feature type="coiled-coil region" evidence="10">
    <location>
        <begin position="255"/>
        <end position="310"/>
    </location>
</feature>
<dbReference type="Pfam" id="PF01530">
    <property type="entry name" value="zf-C2HC"/>
    <property type="match status" value="4"/>
</dbReference>
<dbReference type="Gene3D" id="1.20.5.340">
    <property type="match status" value="1"/>
</dbReference>
<reference evidence="11 13" key="2">
    <citation type="journal article" date="2013" name="Nature">
        <title>Insights into bilaterian evolution from three spiralian genomes.</title>
        <authorList>
            <person name="Simakov O."/>
            <person name="Marletaz F."/>
            <person name="Cho S.J."/>
            <person name="Edsinger-Gonzales E."/>
            <person name="Havlak P."/>
            <person name="Hellsten U."/>
            <person name="Kuo D.H."/>
            <person name="Larsson T."/>
            <person name="Lv J."/>
            <person name="Arendt D."/>
            <person name="Savage R."/>
            <person name="Osoegawa K."/>
            <person name="de Jong P."/>
            <person name="Grimwood J."/>
            <person name="Chapman J.A."/>
            <person name="Shapiro H."/>
            <person name="Aerts A."/>
            <person name="Otillar R.P."/>
            <person name="Terry A.Y."/>
            <person name="Boore J.L."/>
            <person name="Grigoriev I.V."/>
            <person name="Lindberg D.R."/>
            <person name="Seaver E.C."/>
            <person name="Weisblat D.A."/>
            <person name="Putnam N.H."/>
            <person name="Rokhsar D.S."/>
        </authorList>
    </citation>
    <scope>NUCLEOTIDE SEQUENCE</scope>
    <source>
        <strain evidence="11 13">I ESC-2004</strain>
    </source>
</reference>
<reference evidence="13" key="1">
    <citation type="submission" date="2012-12" db="EMBL/GenBank/DDBJ databases">
        <authorList>
            <person name="Hellsten U."/>
            <person name="Grimwood J."/>
            <person name="Chapman J.A."/>
            <person name="Shapiro H."/>
            <person name="Aerts A."/>
            <person name="Otillar R.P."/>
            <person name="Terry A.Y."/>
            <person name="Boore J.L."/>
            <person name="Simakov O."/>
            <person name="Marletaz F."/>
            <person name="Cho S.-J."/>
            <person name="Edsinger-Gonzales E."/>
            <person name="Havlak P."/>
            <person name="Kuo D.-H."/>
            <person name="Larsson T."/>
            <person name="Lv J."/>
            <person name="Arendt D."/>
            <person name="Savage R."/>
            <person name="Osoegawa K."/>
            <person name="de Jong P."/>
            <person name="Lindberg D.R."/>
            <person name="Seaver E.C."/>
            <person name="Weisblat D.A."/>
            <person name="Putnam N.H."/>
            <person name="Grigoriev I.V."/>
            <person name="Rokhsar D.S."/>
        </authorList>
    </citation>
    <scope>NUCLEOTIDE SEQUENCE</scope>
    <source>
        <strain evidence="13">I ESC-2004</strain>
    </source>
</reference>
<reference evidence="12" key="3">
    <citation type="submission" date="2015-06" db="UniProtKB">
        <authorList>
            <consortium name="EnsemblMetazoa"/>
        </authorList>
    </citation>
    <scope>IDENTIFICATION</scope>
</reference>
<evidence type="ECO:0000256" key="10">
    <source>
        <dbReference type="SAM" id="Coils"/>
    </source>
</evidence>
<sequence length="375" mass="39852">MLCRSPTGGTTPVTPVSPRSKSVACLLAYSNSNSPKGSKEPSICPTPGCDGSGHISGNYASHRSLSGCPLADRSLIPGASGDQNFRCPTPGCDGSGHITGNYASHRSLSGCPRASKLKKSLLKELAENGMEPLKCPVPGCDGSGHVTGKYLSHRSASGCPIANRGRIHRPASSFTNGTQEPASTILNRPLGFKLESCPTPGCDGSGHLNGTSVTHRNMAGCPHAAAAMKRARLSPEEIQAIQARAEAGLENDEEMKSLDEEIGALEESNAQMESEMVQLKQEIFGMESRIQQHAQDNRSLEEKTSSLLQQLSNMRTSLIRCLQGTPHLPNKPAELNEENLDDYLVQLQGLFTGEQDGQEPNVLAVLKQAVAGIQF</sequence>
<dbReference type="EMBL" id="AMQN01002421">
    <property type="status" value="NOT_ANNOTATED_CDS"/>
    <property type="molecule type" value="Genomic_DNA"/>
</dbReference>